<organism evidence="2 3">
    <name type="scientific">Cafeteria roenbergensis</name>
    <name type="common">Marine flagellate</name>
    <dbReference type="NCBI Taxonomy" id="33653"/>
    <lineage>
        <taxon>Eukaryota</taxon>
        <taxon>Sar</taxon>
        <taxon>Stramenopiles</taxon>
        <taxon>Bigyra</taxon>
        <taxon>Opalozoa</taxon>
        <taxon>Bicosoecida</taxon>
        <taxon>Cafeteriaceae</taxon>
        <taxon>Cafeteria</taxon>
    </lineage>
</organism>
<proteinExistence type="predicted"/>
<protein>
    <recommendedName>
        <fullName evidence="4">PH domain-containing protein</fullName>
    </recommendedName>
</protein>
<evidence type="ECO:0008006" key="4">
    <source>
        <dbReference type="Google" id="ProtNLM"/>
    </source>
</evidence>
<name>A0A5A8E5B5_CAFRO</name>
<comment type="caution">
    <text evidence="2">The sequence shown here is derived from an EMBL/GenBank/DDBJ whole genome shotgun (WGS) entry which is preliminary data.</text>
</comment>
<dbReference type="EMBL" id="VLTO01000039">
    <property type="protein sequence ID" value="KAA0172985.1"/>
    <property type="molecule type" value="Genomic_DNA"/>
</dbReference>
<feature type="compositionally biased region" description="Low complexity" evidence="1">
    <location>
        <begin position="228"/>
        <end position="237"/>
    </location>
</feature>
<dbReference type="CDD" id="cd00821">
    <property type="entry name" value="PH"/>
    <property type="match status" value="1"/>
</dbReference>
<dbReference type="AlphaFoldDB" id="A0A5A8E5B5"/>
<accession>A0A5A8E5B5</accession>
<evidence type="ECO:0000313" key="3">
    <source>
        <dbReference type="Proteomes" id="UP000322899"/>
    </source>
</evidence>
<evidence type="ECO:0000256" key="1">
    <source>
        <dbReference type="SAM" id="MobiDB-lite"/>
    </source>
</evidence>
<gene>
    <name evidence="2" type="ORF">FNF27_05476</name>
</gene>
<feature type="region of interest" description="Disordered" evidence="1">
    <location>
        <begin position="228"/>
        <end position="283"/>
    </location>
</feature>
<dbReference type="SUPFAM" id="SSF50729">
    <property type="entry name" value="PH domain-like"/>
    <property type="match status" value="1"/>
</dbReference>
<reference evidence="2 3" key="1">
    <citation type="submission" date="2019-07" db="EMBL/GenBank/DDBJ databases">
        <title>Genomes of Cafeteria roenbergensis.</title>
        <authorList>
            <person name="Fischer M.G."/>
            <person name="Hackl T."/>
            <person name="Roman M."/>
        </authorList>
    </citation>
    <scope>NUCLEOTIDE SEQUENCE [LARGE SCALE GENOMIC DNA]</scope>
    <source>
        <strain evidence="2 3">E4-10P</strain>
    </source>
</reference>
<evidence type="ECO:0000313" key="2">
    <source>
        <dbReference type="EMBL" id="KAA0172985.1"/>
    </source>
</evidence>
<sequence>MARSAASFKRQLGAACEAALGGDEDAILSRDLAASGMTGQQLQEFLLELLTSMQAHVEAAEAAADWELGSIPDADAVATTMRDAVDAVAQAQRVFALGKECVWAGTDSEVPLFVPGRVVVRQQTFPIMDQDDEEPNPNYSVWLFSDALMYGAFTADQRYEIVGLISLEPSASPTVDCPKARGKLRNSFRVDHTGGHLSVVCASEAERDSWAADVARTVAQAAAPPAPAPAAAAVASNLPPPPMAPPATLPPPPAAPSMPPPPTGHAPVKPPKAGLRFAPPPNP</sequence>
<dbReference type="InterPro" id="IPR011993">
    <property type="entry name" value="PH-like_dom_sf"/>
</dbReference>
<dbReference type="Proteomes" id="UP000322899">
    <property type="component" value="Unassembled WGS sequence"/>
</dbReference>
<dbReference type="Gene3D" id="2.30.29.30">
    <property type="entry name" value="Pleckstrin-homology domain (PH domain)/Phosphotyrosine-binding domain (PTB)"/>
    <property type="match status" value="1"/>
</dbReference>
<feature type="compositionally biased region" description="Pro residues" evidence="1">
    <location>
        <begin position="238"/>
        <end position="270"/>
    </location>
</feature>